<comment type="similarity">
    <text evidence="1">Belongs to the N(4)/N(6)-methyltransferase family.</text>
</comment>
<evidence type="ECO:0000256" key="2">
    <source>
        <dbReference type="ARBA" id="ARBA00011900"/>
    </source>
</evidence>
<dbReference type="Gene3D" id="1.20.1260.30">
    <property type="match status" value="1"/>
</dbReference>
<dbReference type="GO" id="GO:0032259">
    <property type="term" value="P:methylation"/>
    <property type="evidence" value="ECO:0007669"/>
    <property type="project" value="UniProtKB-KW"/>
</dbReference>
<keyword evidence="5" id="KW-0949">S-adenosyl-L-methionine</keyword>
<evidence type="ECO:0000259" key="9">
    <source>
        <dbReference type="Pfam" id="PF12161"/>
    </source>
</evidence>
<accession>A0A4R4Z6W7</accession>
<organism evidence="10 11">
    <name type="scientific">Kribbella antibiotica</name>
    <dbReference type="NCBI Taxonomy" id="190195"/>
    <lineage>
        <taxon>Bacteria</taxon>
        <taxon>Bacillati</taxon>
        <taxon>Actinomycetota</taxon>
        <taxon>Actinomycetes</taxon>
        <taxon>Propionibacteriales</taxon>
        <taxon>Kribbellaceae</taxon>
        <taxon>Kribbella</taxon>
    </lineage>
</organism>
<dbReference type="OrthoDB" id="9784823at2"/>
<dbReference type="InterPro" id="IPR003356">
    <property type="entry name" value="DNA_methylase_A-5"/>
</dbReference>
<sequence>MEVVTTGLTIGLPAHILVKLCKGKSVTTTPEARRLVDKLWAYCNVLRDDGVGVIEYTEQLTYLLFLKMAHERATRRLNPQNIVPDKYSWQRLLDAEGTDLEVEYTTILVGLAQEPGTLGTIFRKAQNRIQDPAKLKRIIVDLIDRENWSASGTDIKGDAYEELLSKGASDKGSGAGQYFTPRDLIRAIVDVVDPKPADTVVDPACGTGGFLLVAHEHASDGAEHLTPTQREHLRDQFVSGFELVDGTARLAAMNLLLHGIGMPDGNSLINVRDALITDPGQRWSVVLSNPPFGRKSSLTMVGADGREAREDLEIERQDFAVTTGNKQLNFLQHIMTILDINGRAAVVLPDNVLFEGGAGEVLRRKLLADFDLHTMLRLPTGIFYAQGVKANVLFFDKKPASELPWTKKFWVYDLRTNKHFTLKQTPLRRQHLEEFVESYLIGKDRDERTETERWKSFAYDDLMARDKVNFDMTWLRDDSLEAADNLPAPEIIAREIVEDLTAALAEFEAVAAALENVVPEYQVPLAGLLPDRSR</sequence>
<evidence type="ECO:0000256" key="5">
    <source>
        <dbReference type="ARBA" id="ARBA00022691"/>
    </source>
</evidence>
<dbReference type="EMBL" id="SMKX01000111">
    <property type="protein sequence ID" value="TDD51882.1"/>
    <property type="molecule type" value="Genomic_DNA"/>
</dbReference>
<evidence type="ECO:0000256" key="4">
    <source>
        <dbReference type="ARBA" id="ARBA00022679"/>
    </source>
</evidence>
<dbReference type="Pfam" id="PF02384">
    <property type="entry name" value="N6_Mtase"/>
    <property type="match status" value="1"/>
</dbReference>
<evidence type="ECO:0000259" key="8">
    <source>
        <dbReference type="Pfam" id="PF02384"/>
    </source>
</evidence>
<dbReference type="SUPFAM" id="SSF53335">
    <property type="entry name" value="S-adenosyl-L-methionine-dependent methyltransferases"/>
    <property type="match status" value="1"/>
</dbReference>
<name>A0A4R4Z6W7_9ACTN</name>
<dbReference type="GO" id="GO:0003677">
    <property type="term" value="F:DNA binding"/>
    <property type="evidence" value="ECO:0007669"/>
    <property type="project" value="InterPro"/>
</dbReference>
<comment type="catalytic activity">
    <reaction evidence="7">
        <text>a 2'-deoxyadenosine in DNA + S-adenosyl-L-methionine = an N(6)-methyl-2'-deoxyadenosine in DNA + S-adenosyl-L-homocysteine + H(+)</text>
        <dbReference type="Rhea" id="RHEA:15197"/>
        <dbReference type="Rhea" id="RHEA-COMP:12418"/>
        <dbReference type="Rhea" id="RHEA-COMP:12419"/>
        <dbReference type="ChEBI" id="CHEBI:15378"/>
        <dbReference type="ChEBI" id="CHEBI:57856"/>
        <dbReference type="ChEBI" id="CHEBI:59789"/>
        <dbReference type="ChEBI" id="CHEBI:90615"/>
        <dbReference type="ChEBI" id="CHEBI:90616"/>
        <dbReference type="EC" id="2.1.1.72"/>
    </reaction>
</comment>
<evidence type="ECO:0000256" key="3">
    <source>
        <dbReference type="ARBA" id="ARBA00022603"/>
    </source>
</evidence>
<protein>
    <recommendedName>
        <fullName evidence="2">site-specific DNA-methyltransferase (adenine-specific)</fullName>
        <ecNumber evidence="2">2.1.1.72</ecNumber>
    </recommendedName>
</protein>
<keyword evidence="6" id="KW-0680">Restriction system</keyword>
<evidence type="ECO:0000256" key="7">
    <source>
        <dbReference type="ARBA" id="ARBA00047942"/>
    </source>
</evidence>
<dbReference type="InterPro" id="IPR022749">
    <property type="entry name" value="D12N6_MeTrfase_N"/>
</dbReference>
<gene>
    <name evidence="10" type="ORF">E1263_29670</name>
</gene>
<evidence type="ECO:0000256" key="1">
    <source>
        <dbReference type="ARBA" id="ARBA00006594"/>
    </source>
</evidence>
<dbReference type="Gene3D" id="3.40.50.150">
    <property type="entry name" value="Vaccinia Virus protein VP39"/>
    <property type="match status" value="1"/>
</dbReference>
<dbReference type="PANTHER" id="PTHR42933:SF4">
    <property type="entry name" value="TYPE I RESTRICTION ENZYME ECOKI METHYLASE SUBUNIT"/>
    <property type="match status" value="1"/>
</dbReference>
<dbReference type="InterPro" id="IPR038333">
    <property type="entry name" value="T1MK-like_N_sf"/>
</dbReference>
<feature type="domain" description="N6 adenine-specific DNA methyltransferase N-terminal" evidence="9">
    <location>
        <begin position="36"/>
        <end position="140"/>
    </location>
</feature>
<proteinExistence type="inferred from homology"/>
<keyword evidence="4 10" id="KW-0808">Transferase</keyword>
<evidence type="ECO:0000313" key="11">
    <source>
        <dbReference type="Proteomes" id="UP000295124"/>
    </source>
</evidence>
<comment type="caution">
    <text evidence="10">The sequence shown here is derived from an EMBL/GenBank/DDBJ whole genome shotgun (WGS) entry which is preliminary data.</text>
</comment>
<keyword evidence="11" id="KW-1185">Reference proteome</keyword>
<dbReference type="InterPro" id="IPR029063">
    <property type="entry name" value="SAM-dependent_MTases_sf"/>
</dbReference>
<dbReference type="GO" id="GO:0009307">
    <property type="term" value="P:DNA restriction-modification system"/>
    <property type="evidence" value="ECO:0007669"/>
    <property type="project" value="UniProtKB-KW"/>
</dbReference>
<dbReference type="PRINTS" id="PR00507">
    <property type="entry name" value="N12N6MTFRASE"/>
</dbReference>
<keyword evidence="3 10" id="KW-0489">Methyltransferase</keyword>
<reference evidence="10 11" key="1">
    <citation type="submission" date="2019-03" db="EMBL/GenBank/DDBJ databases">
        <title>Draft genome sequences of novel Actinobacteria.</title>
        <authorList>
            <person name="Sahin N."/>
            <person name="Ay H."/>
            <person name="Saygin H."/>
        </authorList>
    </citation>
    <scope>NUCLEOTIDE SEQUENCE [LARGE SCALE GENOMIC DNA]</scope>
    <source>
        <strain evidence="10 11">JCM 13523</strain>
    </source>
</reference>
<dbReference type="GO" id="GO:0009007">
    <property type="term" value="F:site-specific DNA-methyltransferase (adenine-specific) activity"/>
    <property type="evidence" value="ECO:0007669"/>
    <property type="project" value="UniProtKB-EC"/>
</dbReference>
<dbReference type="GO" id="GO:0008170">
    <property type="term" value="F:N-methyltransferase activity"/>
    <property type="evidence" value="ECO:0007669"/>
    <property type="project" value="InterPro"/>
</dbReference>
<evidence type="ECO:0000256" key="6">
    <source>
        <dbReference type="ARBA" id="ARBA00022747"/>
    </source>
</evidence>
<dbReference type="InterPro" id="IPR051537">
    <property type="entry name" value="DNA_Adenine_Mtase"/>
</dbReference>
<dbReference type="PROSITE" id="PS00092">
    <property type="entry name" value="N6_MTASE"/>
    <property type="match status" value="1"/>
</dbReference>
<dbReference type="Pfam" id="PF12161">
    <property type="entry name" value="HsdM_N"/>
    <property type="match status" value="1"/>
</dbReference>
<evidence type="ECO:0000313" key="10">
    <source>
        <dbReference type="EMBL" id="TDD51882.1"/>
    </source>
</evidence>
<dbReference type="PANTHER" id="PTHR42933">
    <property type="entry name" value="SLR6095 PROTEIN"/>
    <property type="match status" value="1"/>
</dbReference>
<dbReference type="Proteomes" id="UP000295124">
    <property type="component" value="Unassembled WGS sequence"/>
</dbReference>
<feature type="domain" description="DNA methylase adenine-specific" evidence="8">
    <location>
        <begin position="153"/>
        <end position="447"/>
    </location>
</feature>
<dbReference type="AlphaFoldDB" id="A0A4R4Z6W7"/>
<dbReference type="InterPro" id="IPR002052">
    <property type="entry name" value="DNA_methylase_N6_adenine_CS"/>
</dbReference>
<dbReference type="EC" id="2.1.1.72" evidence="2"/>